<dbReference type="InParanoid" id="E1ZZ38"/>
<name>E1ZZ38_CAMFO</name>
<dbReference type="EMBL" id="GL435281">
    <property type="protein sequence ID" value="EFN73557.1"/>
    <property type="molecule type" value="Genomic_DNA"/>
</dbReference>
<protein>
    <submittedName>
        <fullName evidence="1">Uncharacterized protein</fullName>
    </submittedName>
</protein>
<accession>E1ZZ38</accession>
<keyword evidence="2" id="KW-1185">Reference proteome</keyword>
<gene>
    <name evidence="1" type="ORF">EAG_11368</name>
</gene>
<reference evidence="1 2" key="1">
    <citation type="journal article" date="2010" name="Science">
        <title>Genomic comparison of the ants Camponotus floridanus and Harpegnathos saltator.</title>
        <authorList>
            <person name="Bonasio R."/>
            <person name="Zhang G."/>
            <person name="Ye C."/>
            <person name="Mutti N.S."/>
            <person name="Fang X."/>
            <person name="Qin N."/>
            <person name="Donahue G."/>
            <person name="Yang P."/>
            <person name="Li Q."/>
            <person name="Li C."/>
            <person name="Zhang P."/>
            <person name="Huang Z."/>
            <person name="Berger S.L."/>
            <person name="Reinberg D."/>
            <person name="Wang J."/>
            <person name="Liebig J."/>
        </authorList>
    </citation>
    <scope>NUCLEOTIDE SEQUENCE [LARGE SCALE GENOMIC DNA]</scope>
    <source>
        <strain evidence="2">C129</strain>
    </source>
</reference>
<dbReference type="AlphaFoldDB" id="E1ZZ38"/>
<evidence type="ECO:0000313" key="1">
    <source>
        <dbReference type="EMBL" id="EFN73557.1"/>
    </source>
</evidence>
<dbReference type="Proteomes" id="UP000000311">
    <property type="component" value="Unassembled WGS sequence"/>
</dbReference>
<proteinExistence type="predicted"/>
<sequence>MPDPQVSSKSFAHKIDQILRYAALANALDPIKRIKCTELLYVTDYNDLTSFYALKAHINRNMISDIRQNSAKPIAVNYHGQMFIICRLGKQRGSSIIAKIQALKFNKVRHMLEYLENRSHQRNSDLGSELSASKTFGKDVIDVAKLYKVLKSRDRTSEVNDSIGFYGNKLIWNSNSLISRAFQNTIIKPGGPSPILGSIRHCYLVQWGYSRGILRDVVTLRRCARRCRFHMEGQSEANMYANTSNSTYLVSERPFRDPPWQSALHPSSEIPTSLWSRISLS</sequence>
<organism evidence="2">
    <name type="scientific">Camponotus floridanus</name>
    <name type="common">Florida carpenter ant</name>
    <dbReference type="NCBI Taxonomy" id="104421"/>
    <lineage>
        <taxon>Eukaryota</taxon>
        <taxon>Metazoa</taxon>
        <taxon>Ecdysozoa</taxon>
        <taxon>Arthropoda</taxon>
        <taxon>Hexapoda</taxon>
        <taxon>Insecta</taxon>
        <taxon>Pterygota</taxon>
        <taxon>Neoptera</taxon>
        <taxon>Endopterygota</taxon>
        <taxon>Hymenoptera</taxon>
        <taxon>Apocrita</taxon>
        <taxon>Aculeata</taxon>
        <taxon>Formicoidea</taxon>
        <taxon>Formicidae</taxon>
        <taxon>Formicinae</taxon>
        <taxon>Camponotus</taxon>
    </lineage>
</organism>
<evidence type="ECO:0000313" key="2">
    <source>
        <dbReference type="Proteomes" id="UP000000311"/>
    </source>
</evidence>